<dbReference type="RefSeq" id="WP_004499493.1">
    <property type="nucleotide sequence ID" value="NZ_AFLV02000038.1"/>
</dbReference>
<evidence type="ECO:0008006" key="3">
    <source>
        <dbReference type="Google" id="ProtNLM"/>
    </source>
</evidence>
<accession>A0A828Z2U0</accession>
<evidence type="ECO:0000313" key="1">
    <source>
        <dbReference type="EMBL" id="EKR64678.1"/>
    </source>
</evidence>
<dbReference type="Proteomes" id="UP000001338">
    <property type="component" value="Unassembled WGS sequence"/>
</dbReference>
<proteinExistence type="predicted"/>
<evidence type="ECO:0000313" key="2">
    <source>
        <dbReference type="Proteomes" id="UP000001338"/>
    </source>
</evidence>
<organism evidence="1 2">
    <name type="scientific">Leptospira weilii str. 2006001853</name>
    <dbReference type="NCBI Taxonomy" id="1001589"/>
    <lineage>
        <taxon>Bacteria</taxon>
        <taxon>Pseudomonadati</taxon>
        <taxon>Spirochaetota</taxon>
        <taxon>Spirochaetia</taxon>
        <taxon>Leptospirales</taxon>
        <taxon>Leptospiraceae</taxon>
        <taxon>Leptospira</taxon>
    </lineage>
</organism>
<dbReference type="EMBL" id="AFLV02000038">
    <property type="protein sequence ID" value="EKR64678.1"/>
    <property type="molecule type" value="Genomic_DNA"/>
</dbReference>
<dbReference type="NCBIfam" id="NF047533">
    <property type="entry name" value="LBL_2463_fam"/>
    <property type="match status" value="1"/>
</dbReference>
<comment type="caution">
    <text evidence="1">The sequence shown here is derived from an EMBL/GenBank/DDBJ whole genome shotgun (WGS) entry which is preliminary data.</text>
</comment>
<dbReference type="GeneID" id="61111978"/>
<gene>
    <name evidence="1" type="ORF">LEP1GSC036_3214</name>
</gene>
<reference evidence="1 2" key="1">
    <citation type="submission" date="2012-10" db="EMBL/GenBank/DDBJ databases">
        <authorList>
            <person name="Harkins D.M."/>
            <person name="Durkin A.S."/>
            <person name="Brinkac L.M."/>
            <person name="Haft D.H."/>
            <person name="Selengut J.D."/>
            <person name="Sanka R."/>
            <person name="DePew J."/>
            <person name="Purushe J."/>
            <person name="Whelen A.C."/>
            <person name="Vinetz J.M."/>
            <person name="Sutton G.G."/>
            <person name="Nierman W.C."/>
            <person name="Fouts D.E."/>
        </authorList>
    </citation>
    <scope>NUCLEOTIDE SEQUENCE [LARGE SCALE GENOMIC DNA]</scope>
    <source>
        <strain evidence="1 2">2006001853</strain>
    </source>
</reference>
<name>A0A828Z2U0_9LEPT</name>
<dbReference type="AlphaFoldDB" id="A0A828Z2U0"/>
<sequence length="201" mass="23181">MSYNLEKIEVKKVVASEAPEELRKVKAFVSKIYQDAGYSNSPWKNQNYDPWSTWFYTEDQNGLTAAMRIVEKLPWNFIPLEVALLHDKSKPKKRYAVIEENVADWNAVAFRNSKEGLRDGKRISTEVAKHCIEKGYNVVYGLYPLALTGIWNIYRNAGAVISKKYLGPVFFPDFYLKGEICLLNVIELQKPTLQKFASKYL</sequence>
<protein>
    <recommendedName>
        <fullName evidence="3">N-acetyltransferase domain-containing protein</fullName>
    </recommendedName>
</protein>